<dbReference type="EMBL" id="BMAT01008240">
    <property type="protein sequence ID" value="GFR80882.1"/>
    <property type="molecule type" value="Genomic_DNA"/>
</dbReference>
<gene>
    <name evidence="1" type="ORF">ElyMa_004056100</name>
</gene>
<organism evidence="1 2">
    <name type="scientific">Elysia marginata</name>
    <dbReference type="NCBI Taxonomy" id="1093978"/>
    <lineage>
        <taxon>Eukaryota</taxon>
        <taxon>Metazoa</taxon>
        <taxon>Spiralia</taxon>
        <taxon>Lophotrochozoa</taxon>
        <taxon>Mollusca</taxon>
        <taxon>Gastropoda</taxon>
        <taxon>Heterobranchia</taxon>
        <taxon>Euthyneura</taxon>
        <taxon>Panpulmonata</taxon>
        <taxon>Sacoglossa</taxon>
        <taxon>Placobranchoidea</taxon>
        <taxon>Plakobranchidae</taxon>
        <taxon>Elysia</taxon>
    </lineage>
</organism>
<sequence>MNLILINEPEDPPSYYSRSWMSTSIPDLAIASEDIALKTSREMNSQLGGSDHRQIILSVDSIGSREPASIVTRWNYRKANRNLYTFLTNEMSKKINACSTEVD</sequence>
<name>A0AAV4G5X2_9GAST</name>
<dbReference type="AlphaFoldDB" id="A0AAV4G5X2"/>
<evidence type="ECO:0000313" key="1">
    <source>
        <dbReference type="EMBL" id="GFR80882.1"/>
    </source>
</evidence>
<evidence type="ECO:0000313" key="2">
    <source>
        <dbReference type="Proteomes" id="UP000762676"/>
    </source>
</evidence>
<comment type="caution">
    <text evidence="1">The sequence shown here is derived from an EMBL/GenBank/DDBJ whole genome shotgun (WGS) entry which is preliminary data.</text>
</comment>
<evidence type="ECO:0008006" key="3">
    <source>
        <dbReference type="Google" id="ProtNLM"/>
    </source>
</evidence>
<proteinExistence type="predicted"/>
<dbReference type="Proteomes" id="UP000762676">
    <property type="component" value="Unassembled WGS sequence"/>
</dbReference>
<protein>
    <recommendedName>
        <fullName evidence="3">Endonuclease/exonuclease/phosphatase domain-containing protein</fullName>
    </recommendedName>
</protein>
<dbReference type="InterPro" id="IPR036691">
    <property type="entry name" value="Endo/exonu/phosph_ase_sf"/>
</dbReference>
<keyword evidence="2" id="KW-1185">Reference proteome</keyword>
<dbReference type="Gene3D" id="3.60.10.10">
    <property type="entry name" value="Endonuclease/exonuclease/phosphatase"/>
    <property type="match status" value="1"/>
</dbReference>
<accession>A0AAV4G5X2</accession>
<reference evidence="1 2" key="1">
    <citation type="journal article" date="2021" name="Elife">
        <title>Chloroplast acquisition without the gene transfer in kleptoplastic sea slugs, Plakobranchus ocellatus.</title>
        <authorList>
            <person name="Maeda T."/>
            <person name="Takahashi S."/>
            <person name="Yoshida T."/>
            <person name="Shimamura S."/>
            <person name="Takaki Y."/>
            <person name="Nagai Y."/>
            <person name="Toyoda A."/>
            <person name="Suzuki Y."/>
            <person name="Arimoto A."/>
            <person name="Ishii H."/>
            <person name="Satoh N."/>
            <person name="Nishiyama T."/>
            <person name="Hasebe M."/>
            <person name="Maruyama T."/>
            <person name="Minagawa J."/>
            <person name="Obokata J."/>
            <person name="Shigenobu S."/>
        </authorList>
    </citation>
    <scope>NUCLEOTIDE SEQUENCE [LARGE SCALE GENOMIC DNA]</scope>
</reference>